<evidence type="ECO:0000256" key="4">
    <source>
        <dbReference type="RuleBase" id="RU004508"/>
    </source>
</evidence>
<reference evidence="5 6" key="1">
    <citation type="submission" date="2014-12" db="EMBL/GenBank/DDBJ databases">
        <title>Genome sequence of Flavobacterium beibuense RSKm HC5.</title>
        <authorList>
            <person name="Kim J.F."/>
            <person name="Song J.Y."/>
            <person name="Kwak M.-J."/>
            <person name="Lee S.-W."/>
        </authorList>
    </citation>
    <scope>NUCLEOTIDE SEQUENCE [LARGE SCALE GENOMIC DNA]</scope>
    <source>
        <strain evidence="5 6">RSKm HC5</strain>
    </source>
</reference>
<name>A0A444WDK2_9FLAO</name>
<dbReference type="GO" id="GO:0000271">
    <property type="term" value="P:polysaccharide biosynthetic process"/>
    <property type="evidence" value="ECO:0007669"/>
    <property type="project" value="TreeGrafter"/>
</dbReference>
<dbReference type="EMBL" id="JUIW01000004">
    <property type="protein sequence ID" value="RYJ43917.1"/>
    <property type="molecule type" value="Genomic_DNA"/>
</dbReference>
<dbReference type="SUPFAM" id="SSF53383">
    <property type="entry name" value="PLP-dependent transferases"/>
    <property type="match status" value="1"/>
</dbReference>
<protein>
    <submittedName>
        <fullName evidence="5">Lipopolysaccharide biosynthesis protein</fullName>
    </submittedName>
</protein>
<organism evidence="5 6">
    <name type="scientific">Flavobacterium beibuense</name>
    <dbReference type="NCBI Taxonomy" id="657326"/>
    <lineage>
        <taxon>Bacteria</taxon>
        <taxon>Pseudomonadati</taxon>
        <taxon>Bacteroidota</taxon>
        <taxon>Flavobacteriia</taxon>
        <taxon>Flavobacteriales</taxon>
        <taxon>Flavobacteriaceae</taxon>
        <taxon>Flavobacterium</taxon>
    </lineage>
</organism>
<dbReference type="GO" id="GO:0030170">
    <property type="term" value="F:pyridoxal phosphate binding"/>
    <property type="evidence" value="ECO:0007669"/>
    <property type="project" value="TreeGrafter"/>
</dbReference>
<comment type="similarity">
    <text evidence="1 4">Belongs to the DegT/DnrJ/EryC1 family.</text>
</comment>
<dbReference type="FunFam" id="3.40.640.10:FF:000037">
    <property type="entry name" value="dTDP-4-amino-4,6-dideoxygalactose transaminase"/>
    <property type="match status" value="1"/>
</dbReference>
<keyword evidence="3 4" id="KW-0663">Pyridoxal phosphate</keyword>
<dbReference type="CDD" id="cd00616">
    <property type="entry name" value="AHBA_syn"/>
    <property type="match status" value="1"/>
</dbReference>
<dbReference type="PIRSF" id="PIRSF000390">
    <property type="entry name" value="PLP_StrS"/>
    <property type="match status" value="1"/>
</dbReference>
<dbReference type="PANTHER" id="PTHR30244:SF34">
    <property type="entry name" value="DTDP-4-AMINO-4,6-DIDEOXYGALACTOSE TRANSAMINASE"/>
    <property type="match status" value="1"/>
</dbReference>
<gene>
    <name evidence="5" type="ORF">NU09_1425</name>
</gene>
<dbReference type="InterPro" id="IPR015424">
    <property type="entry name" value="PyrdxlP-dep_Trfase"/>
</dbReference>
<dbReference type="Proteomes" id="UP000289775">
    <property type="component" value="Unassembled WGS sequence"/>
</dbReference>
<keyword evidence="6" id="KW-1185">Reference proteome</keyword>
<dbReference type="Gene3D" id="3.40.640.10">
    <property type="entry name" value="Type I PLP-dependent aspartate aminotransferase-like (Major domain)"/>
    <property type="match status" value="1"/>
</dbReference>
<feature type="active site" description="Proton acceptor" evidence="2">
    <location>
        <position position="186"/>
    </location>
</feature>
<accession>A0A444WDK2</accession>
<evidence type="ECO:0000313" key="6">
    <source>
        <dbReference type="Proteomes" id="UP000289775"/>
    </source>
</evidence>
<dbReference type="RefSeq" id="WP_129750571.1">
    <property type="nucleotide sequence ID" value="NZ_JUIW01000004.1"/>
</dbReference>
<evidence type="ECO:0000256" key="3">
    <source>
        <dbReference type="PIRSR" id="PIRSR000390-2"/>
    </source>
</evidence>
<evidence type="ECO:0000256" key="2">
    <source>
        <dbReference type="PIRSR" id="PIRSR000390-1"/>
    </source>
</evidence>
<dbReference type="InterPro" id="IPR015421">
    <property type="entry name" value="PyrdxlP-dep_Trfase_major"/>
</dbReference>
<dbReference type="PANTHER" id="PTHR30244">
    <property type="entry name" value="TRANSAMINASE"/>
    <property type="match status" value="1"/>
</dbReference>
<dbReference type="InterPro" id="IPR000653">
    <property type="entry name" value="DegT/StrS_aminotransferase"/>
</dbReference>
<dbReference type="NCBIfam" id="NF008687">
    <property type="entry name" value="PRK11706.1"/>
    <property type="match status" value="1"/>
</dbReference>
<evidence type="ECO:0000313" key="5">
    <source>
        <dbReference type="EMBL" id="RYJ43917.1"/>
    </source>
</evidence>
<dbReference type="OrthoDB" id="9810913at2"/>
<dbReference type="InterPro" id="IPR012749">
    <property type="entry name" value="WecE-like"/>
</dbReference>
<comment type="caution">
    <text evidence="5">The sequence shown here is derived from an EMBL/GenBank/DDBJ whole genome shotgun (WGS) entry which is preliminary data.</text>
</comment>
<proteinExistence type="inferred from homology"/>
<sequence length="373" mass="42357">MIPFNKPYLTGKETDYIYDAVNTGKISGNGKYTQMCHSFFEKRYGFKKCLLTTSCTDALEMAAILINIKEGDEVIMPSYTFVSTANAFVLRGAKIVFTDSCEDNPNIDADKIEDLITPRTKAIVPVHYAGMACNMDKIMDIAKKYSLFVIEDAAQAIDSYYTGTDGVKKALGTIGHMAAFSFHETKNIISGEGGMLAINDLQFADRAEIIWEKGTNRSAFFRGEVDKYGWVDVGSSFLPSEIIAAFLWAQLENLETIQEKRKQLWEHYYGGLREWAGQNAIQLPNIPFYATNNAHMFYIVCNSLKQRTDIINKLKAKDILSVFHYISLHESPFYKDSHDGRDLIQTKKYSDRLLRLPLFFELDSSHVIRHITE</sequence>
<dbReference type="GO" id="GO:0019180">
    <property type="term" value="F:dTDP-4-amino-4,6-dideoxygalactose transaminase activity"/>
    <property type="evidence" value="ECO:0007669"/>
    <property type="project" value="TreeGrafter"/>
</dbReference>
<dbReference type="AlphaFoldDB" id="A0A444WDK2"/>
<dbReference type="Pfam" id="PF01041">
    <property type="entry name" value="DegT_DnrJ_EryC1"/>
    <property type="match status" value="1"/>
</dbReference>
<evidence type="ECO:0000256" key="1">
    <source>
        <dbReference type="ARBA" id="ARBA00037999"/>
    </source>
</evidence>
<feature type="modified residue" description="N6-(pyridoxal phosphate)lysine" evidence="3">
    <location>
        <position position="186"/>
    </location>
</feature>
<dbReference type="NCBIfam" id="TIGR02379">
    <property type="entry name" value="ECA_wecE"/>
    <property type="match status" value="1"/>
</dbReference>